<dbReference type="Pfam" id="PF23161">
    <property type="entry name" value="HTH_RNase_II"/>
    <property type="match status" value="1"/>
</dbReference>
<evidence type="ECO:0000259" key="1">
    <source>
        <dbReference type="SMART" id="SM00955"/>
    </source>
</evidence>
<accession>A0A975GIH1</accession>
<dbReference type="GO" id="GO:0006402">
    <property type="term" value="P:mRNA catabolic process"/>
    <property type="evidence" value="ECO:0007669"/>
    <property type="project" value="TreeGrafter"/>
</dbReference>
<dbReference type="InterPro" id="IPR056404">
    <property type="entry name" value="HTH_RNase_II"/>
</dbReference>
<reference evidence="2" key="1">
    <citation type="journal article" date="2021" name="Microb. Physiol.">
        <title>Proteogenomic Insights into the Physiology of Marine, Sulfate-Reducing, Filamentous Desulfonema limicola and Desulfonema magnum.</title>
        <authorList>
            <person name="Schnaars V."/>
            <person name="Wohlbrand L."/>
            <person name="Scheve S."/>
            <person name="Hinrichs C."/>
            <person name="Reinhardt R."/>
            <person name="Rabus R."/>
        </authorList>
    </citation>
    <scope>NUCLEOTIDE SEQUENCE</scope>
    <source>
        <strain evidence="2">5ac10</strain>
    </source>
</reference>
<evidence type="ECO:0000313" key="2">
    <source>
        <dbReference type="EMBL" id="QTA82334.1"/>
    </source>
</evidence>
<dbReference type="InterPro" id="IPR001900">
    <property type="entry name" value="RNase_II/R"/>
</dbReference>
<dbReference type="SUPFAM" id="SSF50249">
    <property type="entry name" value="Nucleic acid-binding proteins"/>
    <property type="match status" value="1"/>
</dbReference>
<dbReference type="PANTHER" id="PTHR23355">
    <property type="entry name" value="RIBONUCLEASE"/>
    <property type="match status" value="1"/>
</dbReference>
<dbReference type="PANTHER" id="PTHR23355:SF42">
    <property type="entry name" value="RIBONUCLEASE II, CHLOROPLASTIC_MITOCHONDRIAL"/>
    <property type="match status" value="1"/>
</dbReference>
<dbReference type="GO" id="GO:0000175">
    <property type="term" value="F:3'-5'-RNA exonuclease activity"/>
    <property type="evidence" value="ECO:0007669"/>
    <property type="project" value="TreeGrafter"/>
</dbReference>
<dbReference type="EMBL" id="CP061799">
    <property type="protein sequence ID" value="QTA82334.1"/>
    <property type="molecule type" value="Genomic_DNA"/>
</dbReference>
<organism evidence="2 3">
    <name type="scientific">Desulfonema limicola</name>
    <dbReference type="NCBI Taxonomy" id="45656"/>
    <lineage>
        <taxon>Bacteria</taxon>
        <taxon>Pseudomonadati</taxon>
        <taxon>Thermodesulfobacteriota</taxon>
        <taxon>Desulfobacteria</taxon>
        <taxon>Desulfobacterales</taxon>
        <taxon>Desulfococcaceae</taxon>
        <taxon>Desulfonema</taxon>
    </lineage>
</organism>
<protein>
    <submittedName>
        <fullName evidence="2">Exodeoxyribonuclease II family protein</fullName>
    </submittedName>
</protein>
<dbReference type="SMART" id="SM00955">
    <property type="entry name" value="RNB"/>
    <property type="match status" value="1"/>
</dbReference>
<dbReference type="Pfam" id="PF00773">
    <property type="entry name" value="RNB"/>
    <property type="match status" value="1"/>
</dbReference>
<gene>
    <name evidence="2" type="ORF">dnl_47080</name>
</gene>
<dbReference type="Proteomes" id="UP000663720">
    <property type="component" value="Chromosome"/>
</dbReference>
<name>A0A975GIH1_9BACT</name>
<sequence>MESGNIVEYIDRQKIICAVVLEIKNQRLRLLNENNREVKLSVNRLSHKSKINLDLSMGREKLAGCLKEKAQFRKQLAAQIQIKELWEILNTEQEWIDLETMTEFCFPNNLEGDYEAAVVRAFFASRIYFKYTQDGFFPYSEEQVNQAGAKAREAEEKNRIIEAGGDWLKKILAGTNNNKDLNKDQKEFVKILKSFYLFEKESPYSDLGKSILANAGIGDSEILFHVFVKLDIWNSNENIDIYRYAVPTEFSEKLTQYTFNISQSCKESFLKENRKDFTSLPIITIDGQSTLDFDDAISLEVKEDHYLLGVHISDVGHFVDKDSPIDKEAIIRGSSIYMPDMKIPMLPPSLAEDRCSLKAGEIRPAISTMIRLSLSGDIMDYEIVPSIIKVSEKLTYYDVNLMAEDNADIIILQKIAQKFRQKRLSDGAVQISLPEVNVWINEDGDLIVNKTNRESPGRMLVSEIMIMANWLMAKFLSENKMPAIFRSQPGPKDRLYKDEDGTLYQNWMQRKLLSRFVLNPESERHSGLGLDEYVTCTSPIRKYFDLITQRQLRSIFGLNAPCKLEEIQKIINALEQPMMYVSRLQNRRKRYWLLKYLETRIGQKEEAIVLKKRRNSYLTLMTEYMVECPLPLSSGISVKPEDLVRVTIQHVNARKDALSVFIS</sequence>
<proteinExistence type="predicted"/>
<dbReference type="GO" id="GO:0003723">
    <property type="term" value="F:RNA binding"/>
    <property type="evidence" value="ECO:0007669"/>
    <property type="project" value="InterPro"/>
</dbReference>
<dbReference type="AlphaFoldDB" id="A0A975GIH1"/>
<dbReference type="RefSeq" id="WP_207688277.1">
    <property type="nucleotide sequence ID" value="NZ_CP061799.1"/>
</dbReference>
<dbReference type="GO" id="GO:0000932">
    <property type="term" value="C:P-body"/>
    <property type="evidence" value="ECO:0007669"/>
    <property type="project" value="TreeGrafter"/>
</dbReference>
<keyword evidence="3" id="KW-1185">Reference proteome</keyword>
<evidence type="ECO:0000313" key="3">
    <source>
        <dbReference type="Proteomes" id="UP000663720"/>
    </source>
</evidence>
<feature type="domain" description="RNB" evidence="1">
    <location>
        <begin position="274"/>
        <end position="558"/>
    </location>
</feature>
<dbReference type="InterPro" id="IPR012340">
    <property type="entry name" value="NA-bd_OB-fold"/>
</dbReference>
<dbReference type="KEGG" id="dli:dnl_47080"/>
<dbReference type="InterPro" id="IPR050180">
    <property type="entry name" value="RNR_Ribonuclease"/>
</dbReference>